<dbReference type="InterPro" id="IPR000297">
    <property type="entry name" value="PPIase_PpiC"/>
</dbReference>
<keyword evidence="1 3" id="KW-0732">Signal</keyword>
<dbReference type="Pfam" id="PF13616">
    <property type="entry name" value="Rotamase_3"/>
    <property type="match status" value="1"/>
</dbReference>
<dbReference type="SUPFAM" id="SSF54534">
    <property type="entry name" value="FKBP-like"/>
    <property type="match status" value="1"/>
</dbReference>
<dbReference type="InterPro" id="IPR027304">
    <property type="entry name" value="Trigger_fact/SurA_dom_sf"/>
</dbReference>
<reference evidence="5" key="1">
    <citation type="journal article" date="2023" name="Int. J. Syst. Evol. Microbiol.">
        <title>&lt;i&gt;Shewanella septentrionalis&lt;/i&gt; sp. nov. and &lt;i&gt;Shewanella holmiensis&lt;/i&gt; sp. nov., isolated from Baltic Sea water and sediments.</title>
        <authorList>
            <person name="Martin-Rodriguez A.J."/>
            <person name="Thorell K."/>
            <person name="Joffre E."/>
            <person name="Jensie-Markopoulos S."/>
            <person name="Moore E.R.B."/>
            <person name="Sjoling A."/>
        </authorList>
    </citation>
    <scope>NUCLEOTIDE SEQUENCE</scope>
    <source>
        <strain evidence="5">SP1W3</strain>
    </source>
</reference>
<evidence type="ECO:0000259" key="4">
    <source>
        <dbReference type="PROSITE" id="PS50198"/>
    </source>
</evidence>
<evidence type="ECO:0000256" key="1">
    <source>
        <dbReference type="ARBA" id="ARBA00022729"/>
    </source>
</evidence>
<dbReference type="SUPFAM" id="SSF109998">
    <property type="entry name" value="Triger factor/SurA peptide-binding domain-like"/>
    <property type="match status" value="1"/>
</dbReference>
<keyword evidence="6" id="KW-1185">Reference proteome</keyword>
<dbReference type="Gene3D" id="3.10.50.40">
    <property type="match status" value="1"/>
</dbReference>
<dbReference type="RefSeq" id="WP_261271657.1">
    <property type="nucleotide sequence ID" value="NZ_JAMTCC010000003.1"/>
</dbReference>
<dbReference type="PROSITE" id="PS50198">
    <property type="entry name" value="PPIC_PPIASE_2"/>
    <property type="match status" value="1"/>
</dbReference>
<dbReference type="PROSITE" id="PS01096">
    <property type="entry name" value="PPIC_PPIASE_1"/>
    <property type="match status" value="1"/>
</dbReference>
<evidence type="ECO:0000256" key="3">
    <source>
        <dbReference type="SAM" id="SignalP"/>
    </source>
</evidence>
<dbReference type="AlphaFoldDB" id="A0A9X2WRF7"/>
<name>A0A9X2WRF7_9GAMM</name>
<feature type="chain" id="PRO_5040767512" evidence="3">
    <location>
        <begin position="20"/>
        <end position="272"/>
    </location>
</feature>
<organism evidence="5 6">
    <name type="scientific">Shewanella septentrionalis</name>
    <dbReference type="NCBI Taxonomy" id="2952223"/>
    <lineage>
        <taxon>Bacteria</taxon>
        <taxon>Pseudomonadati</taxon>
        <taxon>Pseudomonadota</taxon>
        <taxon>Gammaproteobacteria</taxon>
        <taxon>Alteromonadales</taxon>
        <taxon>Shewanellaceae</taxon>
        <taxon>Shewanella</taxon>
    </lineage>
</organism>
<dbReference type="GO" id="GO:0003755">
    <property type="term" value="F:peptidyl-prolyl cis-trans isomerase activity"/>
    <property type="evidence" value="ECO:0007669"/>
    <property type="project" value="UniProtKB-KW"/>
</dbReference>
<evidence type="ECO:0000313" key="5">
    <source>
        <dbReference type="EMBL" id="MCT7944173.1"/>
    </source>
</evidence>
<sequence>MKKIVFVSLSILSAMYISACSDSPEYIAKIDGEPVLSVALDSYLDYKNINKLNPDMKAKGQQIYLDNLVLMKAIQKQDSFNEQAFEAELFELKKDLLLNKYLLTYLDQAVNDTAVRNYYAENQSKYEETKAKVSHILLRVEPNISEQERQVIFSKALEAYSRLKAGENFADVAVTYSNDKVSAAKGGQLGWMTKGTISPEFSQTVFSELQQGQFSSPVLTSFGYHIILLEQAPSTAKIPFEKVNGDIRRILRAMAKEAELKRLRETVEVTKS</sequence>
<dbReference type="InterPro" id="IPR046357">
    <property type="entry name" value="PPIase_dom_sf"/>
</dbReference>
<gene>
    <name evidence="5" type="ORF">NE536_02185</name>
</gene>
<dbReference type="InterPro" id="IPR050280">
    <property type="entry name" value="OMP_Chaperone_SurA"/>
</dbReference>
<feature type="domain" description="PpiC" evidence="4">
    <location>
        <begin position="128"/>
        <end position="231"/>
    </location>
</feature>
<dbReference type="EMBL" id="JAMTCC010000003">
    <property type="protein sequence ID" value="MCT7944173.1"/>
    <property type="molecule type" value="Genomic_DNA"/>
</dbReference>
<protein>
    <submittedName>
        <fullName evidence="5">Peptidylprolyl isomerase</fullName>
        <ecNumber evidence="5">5.2.1.8</ecNumber>
    </submittedName>
</protein>
<proteinExistence type="predicted"/>
<evidence type="ECO:0000256" key="2">
    <source>
        <dbReference type="PROSITE-ProRule" id="PRU00278"/>
    </source>
</evidence>
<dbReference type="EC" id="5.2.1.8" evidence="5"/>
<dbReference type="InterPro" id="IPR023058">
    <property type="entry name" value="PPIase_PpiC_CS"/>
</dbReference>
<accession>A0A9X2WRF7</accession>
<dbReference type="PANTHER" id="PTHR47637">
    <property type="entry name" value="CHAPERONE SURA"/>
    <property type="match status" value="1"/>
</dbReference>
<keyword evidence="2" id="KW-0697">Rotamase</keyword>
<dbReference type="Proteomes" id="UP001155604">
    <property type="component" value="Unassembled WGS sequence"/>
</dbReference>
<evidence type="ECO:0000313" key="6">
    <source>
        <dbReference type="Proteomes" id="UP001155604"/>
    </source>
</evidence>
<comment type="caution">
    <text evidence="5">The sequence shown here is derived from an EMBL/GenBank/DDBJ whole genome shotgun (WGS) entry which is preliminary data.</text>
</comment>
<keyword evidence="2 5" id="KW-0413">Isomerase</keyword>
<dbReference type="PANTHER" id="PTHR47637:SF1">
    <property type="entry name" value="CHAPERONE SURA"/>
    <property type="match status" value="1"/>
</dbReference>
<feature type="signal peptide" evidence="3">
    <location>
        <begin position="1"/>
        <end position="19"/>
    </location>
</feature>